<gene>
    <name evidence="1" type="ORF">ACFU0X_20470</name>
</gene>
<evidence type="ECO:0000313" key="2">
    <source>
        <dbReference type="Proteomes" id="UP001600650"/>
    </source>
</evidence>
<dbReference type="RefSeq" id="WP_381727236.1">
    <property type="nucleotide sequence ID" value="NZ_JBHVBU010000058.1"/>
</dbReference>
<comment type="caution">
    <text evidence="1">The sequence shown here is derived from an EMBL/GenBank/DDBJ whole genome shotgun (WGS) entry which is preliminary data.</text>
</comment>
<dbReference type="EMBL" id="JBHVBU010000058">
    <property type="protein sequence ID" value="MFE7965376.1"/>
    <property type="molecule type" value="Genomic_DNA"/>
</dbReference>
<sequence length="87" mass="9644">MTNASRTAPQQVLKPLAAGTRVFTIGTFYEAEVVTSQLVRSARLGWIVRTTVRWTKSIPAARVFEGDETTYTIMPGRTPRFIVGADQ</sequence>
<name>A0ABW6JK21_STRCE</name>
<organism evidence="1 2">
    <name type="scientific">Streptomyces cellulosae</name>
    <dbReference type="NCBI Taxonomy" id="1968"/>
    <lineage>
        <taxon>Bacteria</taxon>
        <taxon>Bacillati</taxon>
        <taxon>Actinomycetota</taxon>
        <taxon>Actinomycetes</taxon>
        <taxon>Kitasatosporales</taxon>
        <taxon>Streptomycetaceae</taxon>
        <taxon>Streptomyces</taxon>
    </lineage>
</organism>
<reference evidence="1 2" key="1">
    <citation type="submission" date="2024-09" db="EMBL/GenBank/DDBJ databases">
        <title>The Natural Products Discovery Center: Release of the First 8490 Sequenced Strains for Exploring Actinobacteria Biosynthetic Diversity.</title>
        <authorList>
            <person name="Kalkreuter E."/>
            <person name="Kautsar S.A."/>
            <person name="Yang D."/>
            <person name="Bader C.D."/>
            <person name="Teijaro C.N."/>
            <person name="Fluegel L."/>
            <person name="Davis C.M."/>
            <person name="Simpson J.R."/>
            <person name="Lauterbach L."/>
            <person name="Steele A.D."/>
            <person name="Gui C."/>
            <person name="Meng S."/>
            <person name="Li G."/>
            <person name="Viehrig K."/>
            <person name="Ye F."/>
            <person name="Su P."/>
            <person name="Kiefer A.F."/>
            <person name="Nichols A."/>
            <person name="Cepeda A.J."/>
            <person name="Yan W."/>
            <person name="Fan B."/>
            <person name="Jiang Y."/>
            <person name="Adhikari A."/>
            <person name="Zheng C.-J."/>
            <person name="Schuster L."/>
            <person name="Cowan T.M."/>
            <person name="Smanski M.J."/>
            <person name="Chevrette M.G."/>
            <person name="De Carvalho L.P.S."/>
            <person name="Shen B."/>
        </authorList>
    </citation>
    <scope>NUCLEOTIDE SEQUENCE [LARGE SCALE GENOMIC DNA]</scope>
    <source>
        <strain evidence="1 2">NPDC057399</strain>
    </source>
</reference>
<evidence type="ECO:0000313" key="1">
    <source>
        <dbReference type="EMBL" id="MFE7965376.1"/>
    </source>
</evidence>
<dbReference type="Proteomes" id="UP001600650">
    <property type="component" value="Unassembled WGS sequence"/>
</dbReference>
<keyword evidence="2" id="KW-1185">Reference proteome</keyword>
<protein>
    <submittedName>
        <fullName evidence="1">Uncharacterized protein</fullName>
    </submittedName>
</protein>
<proteinExistence type="predicted"/>
<accession>A0ABW6JK21</accession>